<dbReference type="EMBL" id="JRKL02012655">
    <property type="protein sequence ID" value="KAF3944253.1"/>
    <property type="molecule type" value="Genomic_DNA"/>
</dbReference>
<dbReference type="AlphaFoldDB" id="A0A8J4Q6U2"/>
<dbReference type="OrthoDB" id="10428124at2759"/>
<gene>
    <name evidence="1" type="ORF">CMV_029257</name>
</gene>
<protein>
    <submittedName>
        <fullName evidence="1">Uncharacterized protein</fullName>
    </submittedName>
</protein>
<evidence type="ECO:0000313" key="1">
    <source>
        <dbReference type="EMBL" id="KAF3944253.1"/>
    </source>
</evidence>
<dbReference type="Proteomes" id="UP000737018">
    <property type="component" value="Unassembled WGS sequence"/>
</dbReference>
<organism evidence="1 2">
    <name type="scientific">Castanea mollissima</name>
    <name type="common">Chinese chestnut</name>
    <dbReference type="NCBI Taxonomy" id="60419"/>
    <lineage>
        <taxon>Eukaryota</taxon>
        <taxon>Viridiplantae</taxon>
        <taxon>Streptophyta</taxon>
        <taxon>Embryophyta</taxon>
        <taxon>Tracheophyta</taxon>
        <taxon>Spermatophyta</taxon>
        <taxon>Magnoliopsida</taxon>
        <taxon>eudicotyledons</taxon>
        <taxon>Gunneridae</taxon>
        <taxon>Pentapetalae</taxon>
        <taxon>rosids</taxon>
        <taxon>fabids</taxon>
        <taxon>Fagales</taxon>
        <taxon>Fagaceae</taxon>
        <taxon>Castanea</taxon>
    </lineage>
</organism>
<name>A0A8J4Q6U2_9ROSI</name>
<proteinExistence type="predicted"/>
<sequence length="90" mass="10738">MSTNSSNSKEHSKVKRCLMKFLMSSRSHNSWRVIRRKIDCLQPGTVVDYKYYLHGLLVVSDEYLRVLYEEMRTRRQTSHEFHIHSCKTSS</sequence>
<accession>A0A8J4Q6U2</accession>
<comment type="caution">
    <text evidence="1">The sequence shown here is derived from an EMBL/GenBank/DDBJ whole genome shotgun (WGS) entry which is preliminary data.</text>
</comment>
<evidence type="ECO:0000313" key="2">
    <source>
        <dbReference type="Proteomes" id="UP000737018"/>
    </source>
</evidence>
<reference evidence="1" key="1">
    <citation type="submission" date="2020-03" db="EMBL/GenBank/DDBJ databases">
        <title>Castanea mollissima Vanexum genome sequencing.</title>
        <authorList>
            <person name="Staton M."/>
        </authorList>
    </citation>
    <scope>NUCLEOTIDE SEQUENCE</scope>
    <source>
        <tissue evidence="1">Leaf</tissue>
    </source>
</reference>
<keyword evidence="2" id="KW-1185">Reference proteome</keyword>